<dbReference type="EMBL" id="CAMXCT030006498">
    <property type="protein sequence ID" value="CAL4802085.1"/>
    <property type="molecule type" value="Genomic_DNA"/>
</dbReference>
<evidence type="ECO:0000313" key="5">
    <source>
        <dbReference type="Proteomes" id="UP001152797"/>
    </source>
</evidence>
<reference evidence="3" key="1">
    <citation type="submission" date="2022-10" db="EMBL/GenBank/DDBJ databases">
        <authorList>
            <person name="Chen Y."/>
            <person name="Dougan E. K."/>
            <person name="Chan C."/>
            <person name="Rhodes N."/>
            <person name="Thang M."/>
        </authorList>
    </citation>
    <scope>NUCLEOTIDE SEQUENCE</scope>
</reference>
<name>A0A9P1GIX3_9DINO</name>
<evidence type="ECO:0000256" key="2">
    <source>
        <dbReference type="SAM" id="MobiDB-lite"/>
    </source>
</evidence>
<accession>A0A9P1GIX3</accession>
<keyword evidence="5" id="KW-1185">Reference proteome</keyword>
<gene>
    <name evidence="3" type="ORF">C1SCF055_LOCUS39647</name>
</gene>
<feature type="coiled-coil region" evidence="1">
    <location>
        <begin position="126"/>
        <end position="153"/>
    </location>
</feature>
<organism evidence="3">
    <name type="scientific">Cladocopium goreaui</name>
    <dbReference type="NCBI Taxonomy" id="2562237"/>
    <lineage>
        <taxon>Eukaryota</taxon>
        <taxon>Sar</taxon>
        <taxon>Alveolata</taxon>
        <taxon>Dinophyceae</taxon>
        <taxon>Suessiales</taxon>
        <taxon>Symbiodiniaceae</taxon>
        <taxon>Cladocopium</taxon>
    </lineage>
</organism>
<protein>
    <submittedName>
        <fullName evidence="3">Uncharacterized protein</fullName>
    </submittedName>
</protein>
<dbReference type="EMBL" id="CAMXCT020006498">
    <property type="protein sequence ID" value="CAL1168148.1"/>
    <property type="molecule type" value="Genomic_DNA"/>
</dbReference>
<reference evidence="4" key="2">
    <citation type="submission" date="2024-04" db="EMBL/GenBank/DDBJ databases">
        <authorList>
            <person name="Chen Y."/>
            <person name="Shah S."/>
            <person name="Dougan E. K."/>
            <person name="Thang M."/>
            <person name="Chan C."/>
        </authorList>
    </citation>
    <scope>NUCLEOTIDE SEQUENCE [LARGE SCALE GENOMIC DNA]</scope>
</reference>
<dbReference type="Proteomes" id="UP001152797">
    <property type="component" value="Unassembled WGS sequence"/>
</dbReference>
<dbReference type="EMBL" id="CAMXCT010006498">
    <property type="protein sequence ID" value="CAI4014773.1"/>
    <property type="molecule type" value="Genomic_DNA"/>
</dbReference>
<comment type="caution">
    <text evidence="3">The sequence shown here is derived from an EMBL/GenBank/DDBJ whole genome shotgun (WGS) entry which is preliminary data.</text>
</comment>
<feature type="non-terminal residue" evidence="3">
    <location>
        <position position="177"/>
    </location>
</feature>
<feature type="compositionally biased region" description="Acidic residues" evidence="2">
    <location>
        <begin position="63"/>
        <end position="75"/>
    </location>
</feature>
<sequence>VLDGSGTSVCVCCGCNRRRELRELRGEKTQFEWNGTLTKVLKLLKGAKTESKQKEAIKTNVEGAEEEKGTDDESVGETPQERFERYSQSGMDEVSDPGLWQLWHHGTPSVTDEPSAHRQYADGHIEQMMKDTNDILRRRLRRLEAEYDLASTANDIDLMHQLDSQITECNGLMYNIG</sequence>
<proteinExistence type="predicted"/>
<keyword evidence="1" id="KW-0175">Coiled coil</keyword>
<evidence type="ECO:0000313" key="3">
    <source>
        <dbReference type="EMBL" id="CAI4014773.1"/>
    </source>
</evidence>
<feature type="region of interest" description="Disordered" evidence="2">
    <location>
        <begin position="51"/>
        <end position="85"/>
    </location>
</feature>
<evidence type="ECO:0000313" key="4">
    <source>
        <dbReference type="EMBL" id="CAL1168148.1"/>
    </source>
</evidence>
<dbReference type="AlphaFoldDB" id="A0A9P1GIX3"/>
<evidence type="ECO:0000256" key="1">
    <source>
        <dbReference type="SAM" id="Coils"/>
    </source>
</evidence>